<feature type="coiled-coil region" evidence="1">
    <location>
        <begin position="110"/>
        <end position="153"/>
    </location>
</feature>
<gene>
    <name evidence="2" type="ORF">JF537_10550</name>
</gene>
<dbReference type="EMBL" id="JAEMWV010000005">
    <property type="protein sequence ID" value="MBN8252020.1"/>
    <property type="molecule type" value="Genomic_DNA"/>
</dbReference>
<reference evidence="2" key="1">
    <citation type="submission" date="2020-12" db="EMBL/GenBank/DDBJ databases">
        <title>PHA producing bacteria isolated from mangrove.</title>
        <authorList>
            <person name="Zheng W."/>
            <person name="Yu S."/>
            <person name="Huang Y."/>
        </authorList>
    </citation>
    <scope>NUCLEOTIDE SEQUENCE</scope>
    <source>
        <strain evidence="2">GN22-4</strain>
    </source>
</reference>
<evidence type="ECO:0000313" key="2">
    <source>
        <dbReference type="EMBL" id="MBN8252020.1"/>
    </source>
</evidence>
<sequence>MRKILSTAILGIVVIGGITLGALSTHTEAETESKLSKQQNSEEKVEAIVYLKKPAKLQNLAAPVFNTESKDIQEVIFSFEGKNHTFTSGYIYDSSQTIKENAETLKYQQLSIVNRNIKNVSSMIENEENEQKRSQQKRLLEDLQSRLTYLNNNEPAAYAVRVQNTKSEIENLEQSFNVKKVSKENKLKTIKELKEE</sequence>
<dbReference type="Proteomes" id="UP000664578">
    <property type="component" value="Unassembled WGS sequence"/>
</dbReference>
<comment type="caution">
    <text evidence="2">The sequence shown here is derived from an EMBL/GenBank/DDBJ whole genome shotgun (WGS) entry which is preliminary data.</text>
</comment>
<dbReference type="RefSeq" id="WP_176031356.1">
    <property type="nucleotide sequence ID" value="NZ_CP060274.1"/>
</dbReference>
<evidence type="ECO:0000313" key="3">
    <source>
        <dbReference type="Proteomes" id="UP000664578"/>
    </source>
</evidence>
<proteinExistence type="predicted"/>
<keyword evidence="1" id="KW-0175">Coiled coil</keyword>
<organism evidence="2 3">
    <name type="scientific">Priestia flexa</name>
    <dbReference type="NCBI Taxonomy" id="86664"/>
    <lineage>
        <taxon>Bacteria</taxon>
        <taxon>Bacillati</taxon>
        <taxon>Bacillota</taxon>
        <taxon>Bacilli</taxon>
        <taxon>Bacillales</taxon>
        <taxon>Bacillaceae</taxon>
        <taxon>Priestia</taxon>
    </lineage>
</organism>
<evidence type="ECO:0000256" key="1">
    <source>
        <dbReference type="SAM" id="Coils"/>
    </source>
</evidence>
<name>A0A1N6V2G6_9BACI</name>
<accession>A0A1N6V2G6</accession>
<dbReference type="AlphaFoldDB" id="A0A1N6V2G6"/>
<protein>
    <submittedName>
        <fullName evidence="2">Uncharacterized protein</fullName>
    </submittedName>
</protein>
<dbReference type="GeneID" id="93682459"/>